<dbReference type="PROSITE" id="PS51352">
    <property type="entry name" value="THIOREDOXIN_2"/>
    <property type="match status" value="1"/>
</dbReference>
<dbReference type="Pfam" id="PF24541">
    <property type="entry name" value="Thioredox_PDIA6_C"/>
    <property type="match status" value="1"/>
</dbReference>
<keyword evidence="8" id="KW-0732">Signal</keyword>
<evidence type="ECO:0000256" key="8">
    <source>
        <dbReference type="SAM" id="SignalP"/>
    </source>
</evidence>
<sequence>MLHHLISITSLLLLLVSGALALYDKNGSVVIVNEKNWLDEVLTTEQVVVVEFFAPWCGHCKKLTPEYVKAAESLKGLVKFAAVDCDDQSNSNVCTVYEIKGFPTIKLFPSKMTEDRKKPGNYYKKAKDYNGPRTAKAIADFALPEIPSYVQPISNENPTTKTLTIEEFLEKNDTLSKAILFTNKDQTTYLYKALSVDFHDRLLLGEVRKREKIINKKYGVKEYPKLIVISRETDEIVEYKEPEFQESITEHENNLSILKKVKESTHKKHEDDKLRFSFMWFNAFNMEAKNLIKDFKLSDVFPNLMVLNPNRKLYRPYLGPFDQERIEKFLDDVTKGRGTSYEFNFEVTMDEKDMQKKDEKKGQTDKSEVEKRENLDDEKCGIEGVCTEESKSKEDGGKTKSQERDEL</sequence>
<comment type="catalytic activity">
    <reaction evidence="1">
        <text>Catalyzes the rearrangement of -S-S- bonds in proteins.</text>
        <dbReference type="EC" id="5.3.4.1"/>
    </reaction>
</comment>
<keyword evidence="4" id="KW-1015">Disulfide bond</keyword>
<evidence type="ECO:0000256" key="3">
    <source>
        <dbReference type="ARBA" id="ARBA00012723"/>
    </source>
</evidence>
<organism evidence="10 11">
    <name type="scientific">Acaulospora morrowiae</name>
    <dbReference type="NCBI Taxonomy" id="94023"/>
    <lineage>
        <taxon>Eukaryota</taxon>
        <taxon>Fungi</taxon>
        <taxon>Fungi incertae sedis</taxon>
        <taxon>Mucoromycota</taxon>
        <taxon>Glomeromycotina</taxon>
        <taxon>Glomeromycetes</taxon>
        <taxon>Diversisporales</taxon>
        <taxon>Acaulosporaceae</taxon>
        <taxon>Acaulospora</taxon>
    </lineage>
</organism>
<evidence type="ECO:0000256" key="4">
    <source>
        <dbReference type="ARBA" id="ARBA00023157"/>
    </source>
</evidence>
<reference evidence="10" key="1">
    <citation type="submission" date="2021-06" db="EMBL/GenBank/DDBJ databases">
        <authorList>
            <person name="Kallberg Y."/>
            <person name="Tangrot J."/>
            <person name="Rosling A."/>
        </authorList>
    </citation>
    <scope>NUCLEOTIDE SEQUENCE</scope>
    <source>
        <strain evidence="10">CL551</strain>
    </source>
</reference>
<dbReference type="PANTHER" id="PTHR45815:SF3">
    <property type="entry name" value="PROTEIN DISULFIDE-ISOMERASE A6"/>
    <property type="match status" value="1"/>
</dbReference>
<protein>
    <recommendedName>
        <fullName evidence="3">protein disulfide-isomerase</fullName>
        <ecNumber evidence="3">5.3.4.1</ecNumber>
    </recommendedName>
</protein>
<comment type="caution">
    <text evidence="10">The sequence shown here is derived from an EMBL/GenBank/DDBJ whole genome shotgun (WGS) entry which is preliminary data.</text>
</comment>
<dbReference type="InterPro" id="IPR036249">
    <property type="entry name" value="Thioredoxin-like_sf"/>
</dbReference>
<feature type="chain" id="PRO_5040191414" description="protein disulfide-isomerase" evidence="8">
    <location>
        <begin position="22"/>
        <end position="407"/>
    </location>
</feature>
<dbReference type="SUPFAM" id="SSF52833">
    <property type="entry name" value="Thioredoxin-like"/>
    <property type="match status" value="1"/>
</dbReference>
<evidence type="ECO:0000256" key="6">
    <source>
        <dbReference type="ARBA" id="ARBA00023284"/>
    </source>
</evidence>
<dbReference type="PANTHER" id="PTHR45815">
    <property type="entry name" value="PROTEIN DISULFIDE-ISOMERASE A6"/>
    <property type="match status" value="1"/>
</dbReference>
<proteinExistence type="predicted"/>
<accession>A0A9N9CGN6</accession>
<dbReference type="Pfam" id="PF00085">
    <property type="entry name" value="Thioredoxin"/>
    <property type="match status" value="1"/>
</dbReference>
<dbReference type="GO" id="GO:0034976">
    <property type="term" value="P:response to endoplasmic reticulum stress"/>
    <property type="evidence" value="ECO:0007669"/>
    <property type="project" value="TreeGrafter"/>
</dbReference>
<dbReference type="OrthoDB" id="427280at2759"/>
<dbReference type="Proteomes" id="UP000789342">
    <property type="component" value="Unassembled WGS sequence"/>
</dbReference>
<evidence type="ECO:0000313" key="11">
    <source>
        <dbReference type="Proteomes" id="UP000789342"/>
    </source>
</evidence>
<evidence type="ECO:0000256" key="7">
    <source>
        <dbReference type="SAM" id="MobiDB-lite"/>
    </source>
</evidence>
<dbReference type="InterPro" id="IPR013766">
    <property type="entry name" value="Thioredoxin_domain"/>
</dbReference>
<evidence type="ECO:0000256" key="1">
    <source>
        <dbReference type="ARBA" id="ARBA00001182"/>
    </source>
</evidence>
<keyword evidence="11" id="KW-1185">Reference proteome</keyword>
<evidence type="ECO:0000259" key="9">
    <source>
        <dbReference type="PROSITE" id="PS51352"/>
    </source>
</evidence>
<dbReference type="InterPro" id="IPR017937">
    <property type="entry name" value="Thioredoxin_CS"/>
</dbReference>
<keyword evidence="6" id="KW-0676">Redox-active center</keyword>
<evidence type="ECO:0000256" key="5">
    <source>
        <dbReference type="ARBA" id="ARBA00023235"/>
    </source>
</evidence>
<dbReference type="GO" id="GO:0015035">
    <property type="term" value="F:protein-disulfide reductase activity"/>
    <property type="evidence" value="ECO:0007669"/>
    <property type="project" value="TreeGrafter"/>
</dbReference>
<dbReference type="Gene3D" id="3.40.30.10">
    <property type="entry name" value="Glutaredoxin"/>
    <property type="match status" value="2"/>
</dbReference>
<dbReference type="InterPro" id="IPR057305">
    <property type="entry name" value="Thioredox_PDIA6_C"/>
</dbReference>
<evidence type="ECO:0000313" key="10">
    <source>
        <dbReference type="EMBL" id="CAG8599382.1"/>
    </source>
</evidence>
<dbReference type="PRINTS" id="PR00421">
    <property type="entry name" value="THIOREDOXIN"/>
</dbReference>
<dbReference type="GO" id="GO:0005788">
    <property type="term" value="C:endoplasmic reticulum lumen"/>
    <property type="evidence" value="ECO:0007669"/>
    <property type="project" value="UniProtKB-SubCell"/>
</dbReference>
<dbReference type="EC" id="5.3.4.1" evidence="3"/>
<dbReference type="GO" id="GO:0003756">
    <property type="term" value="F:protein disulfide isomerase activity"/>
    <property type="evidence" value="ECO:0007669"/>
    <property type="project" value="UniProtKB-EC"/>
</dbReference>
<feature type="compositionally biased region" description="Basic and acidic residues" evidence="7">
    <location>
        <begin position="388"/>
        <end position="407"/>
    </location>
</feature>
<dbReference type="EMBL" id="CAJVPV010006030">
    <property type="protein sequence ID" value="CAG8599382.1"/>
    <property type="molecule type" value="Genomic_DNA"/>
</dbReference>
<feature type="signal peptide" evidence="8">
    <location>
        <begin position="1"/>
        <end position="21"/>
    </location>
</feature>
<dbReference type="AlphaFoldDB" id="A0A9N9CGN6"/>
<dbReference type="PROSITE" id="PS00194">
    <property type="entry name" value="THIOREDOXIN_1"/>
    <property type="match status" value="1"/>
</dbReference>
<evidence type="ECO:0000256" key="2">
    <source>
        <dbReference type="ARBA" id="ARBA00004319"/>
    </source>
</evidence>
<comment type="subcellular location">
    <subcellularLocation>
        <location evidence="2">Endoplasmic reticulum lumen</location>
    </subcellularLocation>
</comment>
<keyword evidence="5" id="KW-0413">Isomerase</keyword>
<feature type="region of interest" description="Disordered" evidence="7">
    <location>
        <begin position="352"/>
        <end position="407"/>
    </location>
</feature>
<feature type="domain" description="Thioredoxin" evidence="9">
    <location>
        <begin position="11"/>
        <end position="147"/>
    </location>
</feature>
<gene>
    <name evidence="10" type="ORF">AMORRO_LOCUS7716</name>
</gene>
<feature type="compositionally biased region" description="Basic and acidic residues" evidence="7">
    <location>
        <begin position="352"/>
        <end position="381"/>
    </location>
</feature>
<name>A0A9N9CGN6_9GLOM</name>